<name>A0ABP6XTI8_9FLAO</name>
<reference evidence="2" key="1">
    <citation type="journal article" date="2019" name="Int. J. Syst. Evol. Microbiol.">
        <title>The Global Catalogue of Microorganisms (GCM) 10K type strain sequencing project: providing services to taxonomists for standard genome sequencing and annotation.</title>
        <authorList>
            <consortium name="The Broad Institute Genomics Platform"/>
            <consortium name="The Broad Institute Genome Sequencing Center for Infectious Disease"/>
            <person name="Wu L."/>
            <person name="Ma J."/>
        </authorList>
    </citation>
    <scope>NUCLEOTIDE SEQUENCE [LARGE SCALE GENOMIC DNA]</scope>
    <source>
        <strain evidence="2">JCM 17111</strain>
    </source>
</reference>
<accession>A0ABP6XTI8</accession>
<protein>
    <submittedName>
        <fullName evidence="1">Uncharacterized protein</fullName>
    </submittedName>
</protein>
<keyword evidence="2" id="KW-1185">Reference proteome</keyword>
<dbReference type="Proteomes" id="UP001500954">
    <property type="component" value="Unassembled WGS sequence"/>
</dbReference>
<evidence type="ECO:0000313" key="1">
    <source>
        <dbReference type="EMBL" id="GAA3572050.1"/>
    </source>
</evidence>
<gene>
    <name evidence="1" type="ORF">GCM10022395_21730</name>
</gene>
<dbReference type="InterPro" id="IPR045444">
    <property type="entry name" value="DUF6503"/>
</dbReference>
<evidence type="ECO:0000313" key="2">
    <source>
        <dbReference type="Proteomes" id="UP001500954"/>
    </source>
</evidence>
<organism evidence="1 2">
    <name type="scientific">Snuella lapsa</name>
    <dbReference type="NCBI Taxonomy" id="870481"/>
    <lineage>
        <taxon>Bacteria</taxon>
        <taxon>Pseudomonadati</taxon>
        <taxon>Bacteroidota</taxon>
        <taxon>Flavobacteriia</taxon>
        <taxon>Flavobacteriales</taxon>
        <taxon>Flavobacteriaceae</taxon>
        <taxon>Snuella</taxon>
    </lineage>
</organism>
<sequence length="234" mass="27559">MKKEIELNQFPKAITKVFKAHGGLALWHKMHSLEFKIQKQKGYEVTLTDLRRRKSFIDLPHHSIGYDGTKVWLLNKDTIDYKGNPKFYHNLMFYFFAMPFVLADDGIMYSEAKPLVYEGKEYPGVKITYNSGVGESPDDEYILYYDPNSYQMVWLAYTVTYFSKEKSKTYHFIKYDTWQSVEGLKVPKTLIWFNYEKNLPTTERNRVEFKEVKFLEAPPEAAVFEKPDGATFVD</sequence>
<dbReference type="Pfam" id="PF20113">
    <property type="entry name" value="DUF6503"/>
    <property type="match status" value="1"/>
</dbReference>
<proteinExistence type="predicted"/>
<dbReference type="EMBL" id="BAABCY010000061">
    <property type="protein sequence ID" value="GAA3572050.1"/>
    <property type="molecule type" value="Genomic_DNA"/>
</dbReference>
<dbReference type="RefSeq" id="WP_345006069.1">
    <property type="nucleotide sequence ID" value="NZ_BAABCY010000061.1"/>
</dbReference>
<comment type="caution">
    <text evidence="1">The sequence shown here is derived from an EMBL/GenBank/DDBJ whole genome shotgun (WGS) entry which is preliminary data.</text>
</comment>